<feature type="region of interest" description="Disordered" evidence="1">
    <location>
        <begin position="202"/>
        <end position="225"/>
    </location>
</feature>
<dbReference type="NCBIfam" id="TIGR00730">
    <property type="entry name" value="Rossman fold protein, TIGR00730 family"/>
    <property type="match status" value="1"/>
</dbReference>
<protein>
    <submittedName>
        <fullName evidence="2">LOG family protein</fullName>
    </submittedName>
</protein>
<accession>A0ABY2HA10</accession>
<dbReference type="EMBL" id="PPTA01000004">
    <property type="protein sequence ID" value="TFB04499.1"/>
    <property type="molecule type" value="Genomic_DNA"/>
</dbReference>
<sequence length="445" mass="47988">MPTFALPPPAFRIQTPASLLAEPNASSNDKQVLSHNPVNTTECLLRGCRRWPMAAGGPLETSGSPVIAPQHRSLVYLAAPAPPVSTSFQSSFLLSLFLVFSLLLSLFFRRRVEFHCCSQHENQTTAVASLLSLSWLSSTPNHSLGVYTQPLRLQRPCGTTILVLDPTSIKNLSDISISFPISTPSYPSLSGPCQIISTPTTPTMTADSSVTGQNGSSNSTANGTTNNTPRTKICVYCGSAAGNDPEHVEVARELARVMAENDIDLVYGGGTVGLMGEVAKTLCKLKGPDAVHGIIPEALVKYERDGTYQTINTANQYVPTESEYGRTTVVKDMHTRKKLMAEEVFAGGPGSGFIALSGGYGTVEELFETVTWNQLGIHKRGICLLNINGYWDGIIQWVDKAVEQGFVKLPNKDILVTATSAEDAILGLMNYQVSEGTFKLEWGTQ</sequence>
<dbReference type="Gene3D" id="3.40.50.450">
    <property type="match status" value="1"/>
</dbReference>
<proteinExistence type="predicted"/>
<comment type="caution">
    <text evidence="2">The sequence shown here is derived from an EMBL/GenBank/DDBJ whole genome shotgun (WGS) entry which is preliminary data.</text>
</comment>
<gene>
    <name evidence="2" type="ORF">CCMA1212_003964</name>
</gene>
<dbReference type="GeneID" id="300575741"/>
<reference evidence="2 3" key="1">
    <citation type="submission" date="2018-01" db="EMBL/GenBank/DDBJ databases">
        <title>Genome characterization of the sugarcane-associated fungus Trichoderma ghanense CCMA-1212 and their application in lignocelulose bioconversion.</title>
        <authorList>
            <person name="Steindorff A.S."/>
            <person name="Mendes T.D."/>
            <person name="Vilela E.S.D."/>
            <person name="Rodrigues D.S."/>
            <person name="Formighieri E.F."/>
            <person name="Melo I.S."/>
            <person name="Favaro L.C.L."/>
        </authorList>
    </citation>
    <scope>NUCLEOTIDE SEQUENCE [LARGE SCALE GENOMIC DNA]</scope>
    <source>
        <strain evidence="2 3">CCMA-1212</strain>
    </source>
</reference>
<dbReference type="InterPro" id="IPR031100">
    <property type="entry name" value="LOG_fam"/>
</dbReference>
<keyword evidence="3" id="KW-1185">Reference proteome</keyword>
<dbReference type="Pfam" id="PF03641">
    <property type="entry name" value="Lysine_decarbox"/>
    <property type="match status" value="1"/>
</dbReference>
<dbReference type="SUPFAM" id="SSF102405">
    <property type="entry name" value="MCP/YpsA-like"/>
    <property type="match status" value="1"/>
</dbReference>
<evidence type="ECO:0000313" key="2">
    <source>
        <dbReference type="EMBL" id="TFB04499.1"/>
    </source>
</evidence>
<dbReference type="RefSeq" id="XP_073560700.1">
    <property type="nucleotide sequence ID" value="XM_073701291.1"/>
</dbReference>
<dbReference type="PANTHER" id="PTHR31223:SF70">
    <property type="entry name" value="LOG FAMILY PROTEIN YJL055W"/>
    <property type="match status" value="1"/>
</dbReference>
<feature type="compositionally biased region" description="Low complexity" evidence="1">
    <location>
        <begin position="211"/>
        <end position="225"/>
    </location>
</feature>
<dbReference type="PANTHER" id="PTHR31223">
    <property type="entry name" value="LOG FAMILY PROTEIN YJL055W"/>
    <property type="match status" value="1"/>
</dbReference>
<dbReference type="InterPro" id="IPR005269">
    <property type="entry name" value="LOG"/>
</dbReference>
<dbReference type="Proteomes" id="UP001642720">
    <property type="component" value="Unassembled WGS sequence"/>
</dbReference>
<name>A0ABY2HA10_9HYPO</name>
<evidence type="ECO:0000256" key="1">
    <source>
        <dbReference type="SAM" id="MobiDB-lite"/>
    </source>
</evidence>
<organism evidence="2 3">
    <name type="scientific">Trichoderma ghanense</name>
    <dbReference type="NCBI Taxonomy" id="65468"/>
    <lineage>
        <taxon>Eukaryota</taxon>
        <taxon>Fungi</taxon>
        <taxon>Dikarya</taxon>
        <taxon>Ascomycota</taxon>
        <taxon>Pezizomycotina</taxon>
        <taxon>Sordariomycetes</taxon>
        <taxon>Hypocreomycetidae</taxon>
        <taxon>Hypocreales</taxon>
        <taxon>Hypocreaceae</taxon>
        <taxon>Trichoderma</taxon>
    </lineage>
</organism>
<evidence type="ECO:0000313" key="3">
    <source>
        <dbReference type="Proteomes" id="UP001642720"/>
    </source>
</evidence>